<dbReference type="Pfam" id="PF07524">
    <property type="entry name" value="Bromo_TP"/>
    <property type="match status" value="1"/>
</dbReference>
<keyword evidence="2" id="KW-0805">Transcription regulation</keyword>
<feature type="domain" description="Bromodomain associated" evidence="5">
    <location>
        <begin position="5"/>
        <end position="87"/>
    </location>
</feature>
<sequence>MTTPQTLHHALLRPCVLHILRAAGFHSTRPSVVDALTDIAARFMVTIAQSTMAHASTSHSDQPELAMEVGIQDVRMAMEACGVLYPEETFMDQEFTGVEDTRGVDEFVAWATGPSSKEIRRIAFEGGDGSKDDYLTVLKKKHSTTDEDSRYTGTILGKPAEPRTIRIEGGEYTSLEEFRENLQKESMVTSLISSRRQSSVLSSLGDEIMEEMDFS</sequence>
<dbReference type="GO" id="GO:0005634">
    <property type="term" value="C:nucleus"/>
    <property type="evidence" value="ECO:0007669"/>
    <property type="project" value="UniProtKB-SubCell"/>
</dbReference>
<dbReference type="CDD" id="cd00076">
    <property type="entry name" value="HFD_SF"/>
    <property type="match status" value="1"/>
</dbReference>
<dbReference type="OMA" id="EWEEDWQ"/>
<dbReference type="SMART" id="SM00576">
    <property type="entry name" value="BTP"/>
    <property type="match status" value="1"/>
</dbReference>
<dbReference type="AlphaFoldDB" id="S3DWY7"/>
<reference evidence="6 7" key="1">
    <citation type="journal article" date="2013" name="BMC Genomics">
        <title>Genomics-driven discovery of the pneumocandin biosynthetic gene cluster in the fungus Glarea lozoyensis.</title>
        <authorList>
            <person name="Chen L."/>
            <person name="Yue Q."/>
            <person name="Zhang X."/>
            <person name="Xiang M."/>
            <person name="Wang C."/>
            <person name="Li S."/>
            <person name="Che Y."/>
            <person name="Ortiz-Lopez F.J."/>
            <person name="Bills G.F."/>
            <person name="Liu X."/>
            <person name="An Z."/>
        </authorList>
    </citation>
    <scope>NUCLEOTIDE SEQUENCE [LARGE SCALE GENOMIC DNA]</scope>
    <source>
        <strain evidence="7">ATCC 20868 / MF5171</strain>
    </source>
</reference>
<evidence type="ECO:0000313" key="7">
    <source>
        <dbReference type="Proteomes" id="UP000016922"/>
    </source>
</evidence>
<evidence type="ECO:0000313" key="6">
    <source>
        <dbReference type="EMBL" id="EPE36466.1"/>
    </source>
</evidence>
<keyword evidence="7" id="KW-1185">Reference proteome</keyword>
<keyword evidence="3" id="KW-0804">Transcription</keyword>
<evidence type="ECO:0000256" key="4">
    <source>
        <dbReference type="ARBA" id="ARBA00023242"/>
    </source>
</evidence>
<gene>
    <name evidence="6" type="ORF">GLAREA_05804</name>
</gene>
<evidence type="ECO:0000256" key="3">
    <source>
        <dbReference type="ARBA" id="ARBA00023163"/>
    </source>
</evidence>
<name>S3DWY7_GLAL2</name>
<keyword evidence="4" id="KW-0539">Nucleus</keyword>
<proteinExistence type="predicted"/>
<organism evidence="6 7">
    <name type="scientific">Glarea lozoyensis (strain ATCC 20868 / MF5171)</name>
    <dbReference type="NCBI Taxonomy" id="1116229"/>
    <lineage>
        <taxon>Eukaryota</taxon>
        <taxon>Fungi</taxon>
        <taxon>Dikarya</taxon>
        <taxon>Ascomycota</taxon>
        <taxon>Pezizomycotina</taxon>
        <taxon>Leotiomycetes</taxon>
        <taxon>Helotiales</taxon>
        <taxon>Helotiaceae</taxon>
        <taxon>Glarea</taxon>
    </lineage>
</organism>
<dbReference type="GeneID" id="19464858"/>
<dbReference type="GO" id="GO:0046982">
    <property type="term" value="F:protein heterodimerization activity"/>
    <property type="evidence" value="ECO:0007669"/>
    <property type="project" value="InterPro"/>
</dbReference>
<dbReference type="eggNOG" id="ENOG502S96D">
    <property type="taxonomic scope" value="Eukaryota"/>
</dbReference>
<dbReference type="Proteomes" id="UP000016922">
    <property type="component" value="Unassembled WGS sequence"/>
</dbReference>
<comment type="subcellular location">
    <subcellularLocation>
        <location evidence="1">Nucleus</location>
    </subcellularLocation>
</comment>
<dbReference type="HOGENOM" id="CLU_064111_0_0_1"/>
<accession>S3DWY7</accession>
<dbReference type="InterPro" id="IPR006565">
    <property type="entry name" value="BTP"/>
</dbReference>
<evidence type="ECO:0000256" key="1">
    <source>
        <dbReference type="ARBA" id="ARBA00004123"/>
    </source>
</evidence>
<dbReference type="InterPro" id="IPR009072">
    <property type="entry name" value="Histone-fold"/>
</dbReference>
<dbReference type="OrthoDB" id="5402929at2759"/>
<evidence type="ECO:0000259" key="5">
    <source>
        <dbReference type="SMART" id="SM00576"/>
    </source>
</evidence>
<dbReference type="STRING" id="1116229.S3DWY7"/>
<protein>
    <recommendedName>
        <fullName evidence="5">Bromodomain associated domain-containing protein</fullName>
    </recommendedName>
</protein>
<dbReference type="Gene3D" id="1.10.20.10">
    <property type="entry name" value="Histone, subunit A"/>
    <property type="match status" value="1"/>
</dbReference>
<evidence type="ECO:0000256" key="2">
    <source>
        <dbReference type="ARBA" id="ARBA00023015"/>
    </source>
</evidence>
<dbReference type="EMBL" id="KE145353">
    <property type="protein sequence ID" value="EPE36466.1"/>
    <property type="molecule type" value="Genomic_DNA"/>
</dbReference>
<dbReference type="RefSeq" id="XP_008077284.1">
    <property type="nucleotide sequence ID" value="XM_008079093.1"/>
</dbReference>
<dbReference type="KEGG" id="glz:GLAREA_05804"/>